<evidence type="ECO:0000256" key="2">
    <source>
        <dbReference type="ARBA" id="ARBA00006275"/>
    </source>
</evidence>
<dbReference type="Gene3D" id="1.25.40.390">
    <property type="match status" value="1"/>
</dbReference>
<dbReference type="GO" id="GO:0009279">
    <property type="term" value="C:cell outer membrane"/>
    <property type="evidence" value="ECO:0007669"/>
    <property type="project" value="UniProtKB-SubCell"/>
</dbReference>
<evidence type="ECO:0000259" key="7">
    <source>
        <dbReference type="Pfam" id="PF14322"/>
    </source>
</evidence>
<dbReference type="Pfam" id="PF14322">
    <property type="entry name" value="SusD-like_3"/>
    <property type="match status" value="1"/>
</dbReference>
<dbReference type="SUPFAM" id="SSF48452">
    <property type="entry name" value="TPR-like"/>
    <property type="match status" value="1"/>
</dbReference>
<evidence type="ECO:0000256" key="3">
    <source>
        <dbReference type="ARBA" id="ARBA00022729"/>
    </source>
</evidence>
<dbReference type="AlphaFoldDB" id="A0A1W1YPZ4"/>
<dbReference type="InterPro" id="IPR011990">
    <property type="entry name" value="TPR-like_helical_dom_sf"/>
</dbReference>
<dbReference type="RefSeq" id="WP_084236374.1">
    <property type="nucleotide sequence ID" value="NZ_FWXT01000001.1"/>
</dbReference>
<evidence type="ECO:0000256" key="5">
    <source>
        <dbReference type="ARBA" id="ARBA00023237"/>
    </source>
</evidence>
<evidence type="ECO:0000259" key="6">
    <source>
        <dbReference type="Pfam" id="PF07980"/>
    </source>
</evidence>
<feature type="domain" description="SusD-like N-terminal" evidence="7">
    <location>
        <begin position="32"/>
        <end position="224"/>
    </location>
</feature>
<proteinExistence type="inferred from homology"/>
<keyword evidence="5" id="KW-0998">Cell outer membrane</keyword>
<gene>
    <name evidence="8" type="ORF">SAMN04488524_0105</name>
</gene>
<evidence type="ECO:0000256" key="4">
    <source>
        <dbReference type="ARBA" id="ARBA00023136"/>
    </source>
</evidence>
<protein>
    <submittedName>
        <fullName evidence="8">SusD family protein</fullName>
    </submittedName>
</protein>
<keyword evidence="4" id="KW-0472">Membrane</keyword>
<dbReference type="EMBL" id="FWXT01000001">
    <property type="protein sequence ID" value="SMC38213.1"/>
    <property type="molecule type" value="Genomic_DNA"/>
</dbReference>
<evidence type="ECO:0000256" key="1">
    <source>
        <dbReference type="ARBA" id="ARBA00004442"/>
    </source>
</evidence>
<dbReference type="PROSITE" id="PS51257">
    <property type="entry name" value="PROKAR_LIPOPROTEIN"/>
    <property type="match status" value="1"/>
</dbReference>
<evidence type="ECO:0000313" key="8">
    <source>
        <dbReference type="EMBL" id="SMC38213.1"/>
    </source>
</evidence>
<reference evidence="9" key="1">
    <citation type="submission" date="2017-04" db="EMBL/GenBank/DDBJ databases">
        <authorList>
            <person name="Varghese N."/>
            <person name="Submissions S."/>
        </authorList>
    </citation>
    <scope>NUCLEOTIDE SEQUENCE [LARGE SCALE GENOMIC DNA]</scope>
    <source>
        <strain evidence="9">DSM 12126</strain>
    </source>
</reference>
<dbReference type="STRING" id="151894.SAMN04488524_0105"/>
<evidence type="ECO:0000313" key="9">
    <source>
        <dbReference type="Proteomes" id="UP000192756"/>
    </source>
</evidence>
<feature type="domain" description="RagB/SusD" evidence="6">
    <location>
        <begin position="329"/>
        <end position="415"/>
    </location>
</feature>
<organism evidence="8 9">
    <name type="scientific">Pedobacter africanus</name>
    <dbReference type="NCBI Taxonomy" id="151894"/>
    <lineage>
        <taxon>Bacteria</taxon>
        <taxon>Pseudomonadati</taxon>
        <taxon>Bacteroidota</taxon>
        <taxon>Sphingobacteriia</taxon>
        <taxon>Sphingobacteriales</taxon>
        <taxon>Sphingobacteriaceae</taxon>
        <taxon>Pedobacter</taxon>
    </lineage>
</organism>
<comment type="similarity">
    <text evidence="2">Belongs to the SusD family.</text>
</comment>
<dbReference type="InterPro" id="IPR033985">
    <property type="entry name" value="SusD-like_N"/>
</dbReference>
<accession>A0A1W1YPZ4</accession>
<name>A0A1W1YPZ4_9SPHI</name>
<dbReference type="InterPro" id="IPR012944">
    <property type="entry name" value="SusD_RagB_dom"/>
</dbReference>
<keyword evidence="9" id="KW-1185">Reference proteome</keyword>
<dbReference type="OrthoDB" id="5694214at2"/>
<dbReference type="Proteomes" id="UP000192756">
    <property type="component" value="Unassembled WGS sequence"/>
</dbReference>
<dbReference type="Pfam" id="PF07980">
    <property type="entry name" value="SusD_RagB"/>
    <property type="match status" value="1"/>
</dbReference>
<sequence>MKILIYKYIAIAVLFISCYACKKELGALPKNAKVDANTILDQATAQIALNGAYYRFANATITKTGWQSHQIIPPMFAGYLGMYSSILPEEENRNDRASSSYWAESYTLLNAVNGVISGINALPAEKFTANRKKEMIAEARFLRAYAHFKLLTFYGEWYKADSPRGALLRDELSTLSNIPKKRSTVKESYDYILADLDDVIINGPATNPNHYVSKWAGMALKTRVLMSRGGAADYGTIITLANSLIADSPYKLEAIAEDVFHKNGLASKEVILGIKPQANQEKETYSTSAQYWPGASSLYVAKTALKTMYDNDPRQAWMIGSVRPRPAYFFFTKYMKENGVPSALSETYYVLRLTEVYLLKAEAIVRSGGNLAEARIPVHQVQEKAGITATANSQPYNAVENAGTPATLLFEIYKETVKSLIAEDGMEWMALLRLPFETVKQVKPTITSQTQYILPVPKDEFLYNPLFGDQNPGYSKN</sequence>
<comment type="subcellular location">
    <subcellularLocation>
        <location evidence="1">Cell outer membrane</location>
    </subcellularLocation>
</comment>
<keyword evidence="3" id="KW-0732">Signal</keyword>